<dbReference type="GO" id="GO:0009847">
    <property type="term" value="P:spore germination"/>
    <property type="evidence" value="ECO:0007669"/>
    <property type="project" value="InterPro"/>
</dbReference>
<feature type="transmembrane region" description="Helical" evidence="8">
    <location>
        <begin position="21"/>
        <end position="40"/>
    </location>
</feature>
<evidence type="ECO:0000256" key="5">
    <source>
        <dbReference type="ARBA" id="ARBA00022692"/>
    </source>
</evidence>
<gene>
    <name evidence="9" type="ORF">AZI98_10330</name>
</gene>
<organism evidence="9 10">
    <name type="scientific">Aeribacillus pallidus</name>
    <dbReference type="NCBI Taxonomy" id="33936"/>
    <lineage>
        <taxon>Bacteria</taxon>
        <taxon>Bacillati</taxon>
        <taxon>Bacillota</taxon>
        <taxon>Bacilli</taxon>
        <taxon>Bacillales</taxon>
        <taxon>Bacillaceae</taxon>
        <taxon>Aeribacillus</taxon>
    </lineage>
</organism>
<feature type="transmembrane region" description="Helical" evidence="8">
    <location>
        <begin position="279"/>
        <end position="303"/>
    </location>
</feature>
<comment type="subcellular location">
    <subcellularLocation>
        <location evidence="1">Membrane</location>
        <topology evidence="1">Multi-pass membrane protein</topology>
    </subcellularLocation>
</comment>
<dbReference type="InterPro" id="IPR004761">
    <property type="entry name" value="Spore_GerAB"/>
</dbReference>
<proteinExistence type="inferred from homology"/>
<feature type="transmembrane region" description="Helical" evidence="8">
    <location>
        <begin position="345"/>
        <end position="367"/>
    </location>
</feature>
<accession>A0A165XJQ8</accession>
<name>A0A165XJQ8_9BACI</name>
<protein>
    <recommendedName>
        <fullName evidence="11">Spore germination protein KB</fullName>
    </recommendedName>
</protein>
<dbReference type="PANTHER" id="PTHR34975">
    <property type="entry name" value="SPORE GERMINATION PROTEIN A2"/>
    <property type="match status" value="1"/>
</dbReference>
<feature type="transmembrane region" description="Helical" evidence="8">
    <location>
        <begin position="88"/>
        <end position="108"/>
    </location>
</feature>
<dbReference type="Pfam" id="PF03845">
    <property type="entry name" value="Spore_permease"/>
    <property type="match status" value="1"/>
</dbReference>
<evidence type="ECO:0000256" key="4">
    <source>
        <dbReference type="ARBA" id="ARBA00022544"/>
    </source>
</evidence>
<feature type="transmembrane region" description="Helical" evidence="8">
    <location>
        <begin position="128"/>
        <end position="148"/>
    </location>
</feature>
<comment type="similarity">
    <text evidence="2">Belongs to the amino acid-polyamine-organocation (APC) superfamily. Spore germination protein (SGP) (TC 2.A.3.9) family.</text>
</comment>
<evidence type="ECO:0000256" key="3">
    <source>
        <dbReference type="ARBA" id="ARBA00022448"/>
    </source>
</evidence>
<evidence type="ECO:0000256" key="7">
    <source>
        <dbReference type="ARBA" id="ARBA00023136"/>
    </source>
</evidence>
<feature type="transmembrane region" description="Helical" evidence="8">
    <location>
        <begin position="315"/>
        <end position="333"/>
    </location>
</feature>
<evidence type="ECO:0000313" key="10">
    <source>
        <dbReference type="Proteomes" id="UP000076476"/>
    </source>
</evidence>
<dbReference type="PANTHER" id="PTHR34975:SF2">
    <property type="entry name" value="SPORE GERMINATION PROTEIN A2"/>
    <property type="match status" value="1"/>
</dbReference>
<dbReference type="Proteomes" id="UP000076476">
    <property type="component" value="Unassembled WGS sequence"/>
</dbReference>
<feature type="transmembrane region" description="Helical" evidence="8">
    <location>
        <begin position="155"/>
        <end position="176"/>
    </location>
</feature>
<evidence type="ECO:0000313" key="9">
    <source>
        <dbReference type="EMBL" id="KZN96103.1"/>
    </source>
</evidence>
<keyword evidence="10" id="KW-1185">Reference proteome</keyword>
<evidence type="ECO:0008006" key="11">
    <source>
        <dbReference type="Google" id="ProtNLM"/>
    </source>
</evidence>
<dbReference type="GO" id="GO:0016020">
    <property type="term" value="C:membrane"/>
    <property type="evidence" value="ECO:0007669"/>
    <property type="project" value="UniProtKB-SubCell"/>
</dbReference>
<evidence type="ECO:0000256" key="1">
    <source>
        <dbReference type="ARBA" id="ARBA00004141"/>
    </source>
</evidence>
<dbReference type="EMBL" id="LWBR01000026">
    <property type="protein sequence ID" value="KZN96103.1"/>
    <property type="molecule type" value="Genomic_DNA"/>
</dbReference>
<evidence type="ECO:0000256" key="6">
    <source>
        <dbReference type="ARBA" id="ARBA00022989"/>
    </source>
</evidence>
<dbReference type="STRING" id="33936.AZI98_10330"/>
<feature type="transmembrane region" description="Helical" evidence="8">
    <location>
        <begin position="228"/>
        <end position="251"/>
    </location>
</feature>
<dbReference type="NCBIfam" id="TIGR00912">
    <property type="entry name" value="2A0309"/>
    <property type="match status" value="1"/>
</dbReference>
<feature type="transmembrane region" description="Helical" evidence="8">
    <location>
        <begin position="46"/>
        <end position="68"/>
    </location>
</feature>
<keyword evidence="5 8" id="KW-0812">Transmembrane</keyword>
<reference evidence="9 10" key="1">
    <citation type="submission" date="2016-04" db="EMBL/GenBank/DDBJ databases">
        <title>Draft genome sequence of Aeribacillus pallidus 8m3 from petroleum reservoir.</title>
        <authorList>
            <person name="Poltaraus A.B."/>
            <person name="Nazina T.N."/>
            <person name="Tourova T.P."/>
            <person name="Malakho S.M."/>
            <person name="Korshunova A.V."/>
            <person name="Sokolova D.S."/>
        </authorList>
    </citation>
    <scope>NUCLEOTIDE SEQUENCE [LARGE SCALE GENOMIC DNA]</scope>
    <source>
        <strain evidence="9 10">8m3</strain>
    </source>
</reference>
<sequence length="388" mass="43593">MRAGKWKEFHMEKAKIDGLQMFSFMFLFQFGSLIVTGLGLEVKQNNWIAVLVVSGINILLILMIYGPIYNRFPNLTLTGIFLENTGKIVGTVLSIIYNFYFILIAGFILRDTGDNIIKYLLPETPLEVVLLIGVLLISYSCFLGIEVFARVAQLLFFIMITLGIMGNFLVFASGIVDPIHLLPILEDGLFPLIKAVFPSIISYSEMVVFFMILPYLNKPQNGVRIGTLSVLFSGLAVSWTFALTIAVLGVYGTELADLPLLDTAQKINVGDFFQRMDPIVILTLFIGLFIKLNIFFYAGVVGMAELFKKQKHQPFILPAAIMIFVIAIVSAENEIEKKELLKEKLPLFIELPILIIIPCILLVIIAIRGKRQKRKHLQPYSKGSMKDE</sequence>
<evidence type="ECO:0000256" key="8">
    <source>
        <dbReference type="SAM" id="Phobius"/>
    </source>
</evidence>
<keyword evidence="4" id="KW-0309">Germination</keyword>
<comment type="caution">
    <text evidence="9">The sequence shown here is derived from an EMBL/GenBank/DDBJ whole genome shotgun (WGS) entry which is preliminary data.</text>
</comment>
<keyword evidence="6 8" id="KW-1133">Transmembrane helix</keyword>
<keyword evidence="3" id="KW-0813">Transport</keyword>
<evidence type="ECO:0000256" key="2">
    <source>
        <dbReference type="ARBA" id="ARBA00007998"/>
    </source>
</evidence>
<dbReference type="AlphaFoldDB" id="A0A165XJQ8"/>
<keyword evidence="7 8" id="KW-0472">Membrane</keyword>
<feature type="transmembrane region" description="Helical" evidence="8">
    <location>
        <begin position="196"/>
        <end position="216"/>
    </location>
</feature>